<dbReference type="GO" id="GO:0005634">
    <property type="term" value="C:nucleus"/>
    <property type="evidence" value="ECO:0007669"/>
    <property type="project" value="UniProtKB-SubCell"/>
</dbReference>
<dbReference type="PANTHER" id="PTHR11139:SF125">
    <property type="entry name" value="SERINE_THREONINE-PROTEIN KINASE MEC1"/>
    <property type="match status" value="1"/>
</dbReference>
<dbReference type="GO" id="GO:0006281">
    <property type="term" value="P:DNA repair"/>
    <property type="evidence" value="ECO:0007669"/>
    <property type="project" value="UniProtKB-KW"/>
</dbReference>
<keyword evidence="7" id="KW-0808">Transferase</keyword>
<keyword evidence="6" id="KW-0723">Serine/threonine-protein kinase</keyword>
<dbReference type="Pfam" id="PF25385">
    <property type="entry name" value="HEAT_MEC1_N"/>
    <property type="match status" value="1"/>
</dbReference>
<keyword evidence="10" id="KW-0418">Kinase</keyword>
<evidence type="ECO:0000256" key="18">
    <source>
        <dbReference type="ARBA" id="ARBA00030459"/>
    </source>
</evidence>
<dbReference type="EMBL" id="BBTG02000006">
    <property type="protein sequence ID" value="GAO13499.1"/>
    <property type="molecule type" value="Genomic_DNA"/>
</dbReference>
<evidence type="ECO:0000259" key="20">
    <source>
        <dbReference type="PROSITE" id="PS50290"/>
    </source>
</evidence>
<dbReference type="Pfam" id="PF02259">
    <property type="entry name" value="FAT"/>
    <property type="match status" value="1"/>
</dbReference>
<evidence type="ECO:0000256" key="16">
    <source>
        <dbReference type="ARBA" id="ARBA00025079"/>
    </source>
</evidence>
<comment type="similarity">
    <text evidence="2">Belongs to the PI3/PI4-kinase family. ATM subfamily.</text>
</comment>
<protein>
    <recommendedName>
        <fullName evidence="5">Serine/threonine-protein kinase MEC1</fullName>
        <ecNumber evidence="4">2.7.11.1</ecNumber>
    </recommendedName>
    <alternativeName>
        <fullName evidence="19">ATR homolog</fullName>
    </alternativeName>
    <alternativeName>
        <fullName evidence="18">DNA-damage checkpoint kinase MEC1</fullName>
    </alternativeName>
    <alternativeName>
        <fullName evidence="17">Mitosis entry checkpoint protein 1</fullName>
    </alternativeName>
</protein>
<evidence type="ECO:0000256" key="9">
    <source>
        <dbReference type="ARBA" id="ARBA00022763"/>
    </source>
</evidence>
<dbReference type="GO" id="GO:0004674">
    <property type="term" value="F:protein serine/threonine kinase activity"/>
    <property type="evidence" value="ECO:0007669"/>
    <property type="project" value="UniProtKB-KW"/>
</dbReference>
<dbReference type="Pfam" id="PF08064">
    <property type="entry name" value="UME"/>
    <property type="match status" value="1"/>
</dbReference>
<evidence type="ECO:0000259" key="22">
    <source>
        <dbReference type="PROSITE" id="PS51190"/>
    </source>
</evidence>
<dbReference type="InterPro" id="IPR016024">
    <property type="entry name" value="ARM-type_fold"/>
</dbReference>
<dbReference type="InterPro" id="IPR003152">
    <property type="entry name" value="FATC_dom"/>
</dbReference>
<dbReference type="InterPro" id="IPR014009">
    <property type="entry name" value="PIK_FAT"/>
</dbReference>
<dbReference type="SUPFAM" id="SSF48371">
    <property type="entry name" value="ARM repeat"/>
    <property type="match status" value="1"/>
</dbReference>
<evidence type="ECO:0000256" key="10">
    <source>
        <dbReference type="ARBA" id="ARBA00022777"/>
    </source>
</evidence>
<dbReference type="GO" id="GO:0005524">
    <property type="term" value="F:ATP binding"/>
    <property type="evidence" value="ECO:0007669"/>
    <property type="project" value="UniProtKB-KW"/>
</dbReference>
<dbReference type="Pfam" id="PF25030">
    <property type="entry name" value="M-HEAT_ATR"/>
    <property type="match status" value="1"/>
</dbReference>
<dbReference type="Pfam" id="PF02260">
    <property type="entry name" value="FATC"/>
    <property type="match status" value="1"/>
</dbReference>
<evidence type="ECO:0000256" key="6">
    <source>
        <dbReference type="ARBA" id="ARBA00022527"/>
    </source>
</evidence>
<dbReference type="InterPro" id="IPR012993">
    <property type="entry name" value="UME"/>
</dbReference>
<reference evidence="24" key="1">
    <citation type="journal article" date="2016" name="Genome Announc.">
        <title>Genome sequence of Ustilaginoidea virens IPU010, a rice pathogenic fungus causing false smut.</title>
        <authorList>
            <person name="Kumagai T."/>
            <person name="Ishii T."/>
            <person name="Terai G."/>
            <person name="Umemura M."/>
            <person name="Machida M."/>
            <person name="Asai K."/>
        </authorList>
    </citation>
    <scope>NUCLEOTIDE SEQUENCE [LARGE SCALE GENOMIC DNA]</scope>
    <source>
        <strain evidence="24">IPU010</strain>
    </source>
</reference>
<dbReference type="SMART" id="SM00802">
    <property type="entry name" value="UME"/>
    <property type="match status" value="1"/>
</dbReference>
<evidence type="ECO:0000259" key="21">
    <source>
        <dbReference type="PROSITE" id="PS51189"/>
    </source>
</evidence>
<evidence type="ECO:0000256" key="12">
    <source>
        <dbReference type="ARBA" id="ARBA00022853"/>
    </source>
</evidence>
<evidence type="ECO:0000256" key="13">
    <source>
        <dbReference type="ARBA" id="ARBA00023204"/>
    </source>
</evidence>
<gene>
    <name evidence="23" type="ORF">UVI_02016240</name>
</gene>
<dbReference type="PROSITE" id="PS50290">
    <property type="entry name" value="PI3_4_KINASE_3"/>
    <property type="match status" value="1"/>
</dbReference>
<evidence type="ECO:0000313" key="24">
    <source>
        <dbReference type="Proteomes" id="UP000054053"/>
    </source>
</evidence>
<comment type="caution">
    <text evidence="23">The sequence shown here is derived from an EMBL/GenBank/DDBJ whole genome shotgun (WGS) entry which is preliminary data.</text>
</comment>
<name>A0A1B5KRR2_USTVR</name>
<evidence type="ECO:0000256" key="17">
    <source>
        <dbReference type="ARBA" id="ARBA00029679"/>
    </source>
</evidence>
<evidence type="ECO:0000256" key="2">
    <source>
        <dbReference type="ARBA" id="ARBA00010769"/>
    </source>
</evidence>
<dbReference type="InterPro" id="IPR003151">
    <property type="entry name" value="PIK-rel_kinase_FAT"/>
</dbReference>
<comment type="function">
    <text evidence="16">Serine/threonine protein kinase which activates checkpoint signaling upon genotoxic stresses such as ionizing radiation (IR), ultraviolet light (UV), or DNA replication stalling, thereby acting as a DNA damage sensor. Recognizes the substrate consensus sequence [ST]-Q. Phosphorylates histone H2A to form H2AS128ph (gamma-H2A) at sites of DNA damage, involved in the regulation of DNA damage response mechanism. Required for the control of telomere length and genome stability.</text>
</comment>
<feature type="domain" description="PI3K/PI4K catalytic" evidence="20">
    <location>
        <begin position="1820"/>
        <end position="2128"/>
    </location>
</feature>
<feature type="domain" description="FATC" evidence="22">
    <location>
        <begin position="2125"/>
        <end position="2157"/>
    </location>
</feature>
<dbReference type="Pfam" id="PF23593">
    <property type="entry name" value="HEAT_ATR"/>
    <property type="match status" value="1"/>
</dbReference>
<comment type="subunit">
    <text evidence="3">Associates with DNA double-strand breaks.</text>
</comment>
<accession>A0A1B5KRR2</accession>
<dbReference type="Pfam" id="PF00454">
    <property type="entry name" value="PI3_PI4_kinase"/>
    <property type="match status" value="1"/>
</dbReference>
<dbReference type="SMART" id="SM01343">
    <property type="entry name" value="FATC"/>
    <property type="match status" value="1"/>
</dbReference>
<evidence type="ECO:0000256" key="15">
    <source>
        <dbReference type="ARBA" id="ARBA00023254"/>
    </source>
</evidence>
<dbReference type="GO" id="GO:0000077">
    <property type="term" value="P:DNA damage checkpoint signaling"/>
    <property type="evidence" value="ECO:0007669"/>
    <property type="project" value="TreeGrafter"/>
</dbReference>
<proteinExistence type="inferred from homology"/>
<keyword evidence="15" id="KW-0469">Meiosis</keyword>
<comment type="subcellular location">
    <subcellularLocation>
        <location evidence="1">Nucleus</location>
    </subcellularLocation>
</comment>
<keyword evidence="8" id="KW-0547">Nucleotide-binding</keyword>
<dbReference type="InterPro" id="IPR058681">
    <property type="entry name" value="HEAT_MEC1_N"/>
</dbReference>
<evidence type="ECO:0000256" key="7">
    <source>
        <dbReference type="ARBA" id="ARBA00022679"/>
    </source>
</evidence>
<evidence type="ECO:0000256" key="11">
    <source>
        <dbReference type="ARBA" id="ARBA00022840"/>
    </source>
</evidence>
<dbReference type="SMART" id="SM00146">
    <property type="entry name" value="PI3Kc"/>
    <property type="match status" value="1"/>
</dbReference>
<dbReference type="CDD" id="cd00892">
    <property type="entry name" value="PIKKc_ATR"/>
    <property type="match status" value="1"/>
</dbReference>
<organism evidence="23 24">
    <name type="scientific">Ustilaginoidea virens</name>
    <name type="common">Rice false smut fungus</name>
    <name type="synonym">Villosiclava virens</name>
    <dbReference type="NCBI Taxonomy" id="1159556"/>
    <lineage>
        <taxon>Eukaryota</taxon>
        <taxon>Fungi</taxon>
        <taxon>Dikarya</taxon>
        <taxon>Ascomycota</taxon>
        <taxon>Pezizomycotina</taxon>
        <taxon>Sordariomycetes</taxon>
        <taxon>Hypocreomycetidae</taxon>
        <taxon>Hypocreales</taxon>
        <taxon>Clavicipitaceae</taxon>
        <taxon>Ustilaginoidea</taxon>
    </lineage>
</organism>
<dbReference type="GO" id="GO:0000723">
    <property type="term" value="P:telomere maintenance"/>
    <property type="evidence" value="ECO:0007669"/>
    <property type="project" value="TreeGrafter"/>
</dbReference>
<dbReference type="PANTHER" id="PTHR11139">
    <property type="entry name" value="ATAXIA TELANGIECTASIA MUTATED ATM -RELATED"/>
    <property type="match status" value="1"/>
</dbReference>
<feature type="domain" description="FAT" evidence="21">
    <location>
        <begin position="1130"/>
        <end position="1706"/>
    </location>
</feature>
<evidence type="ECO:0000256" key="1">
    <source>
        <dbReference type="ARBA" id="ARBA00004123"/>
    </source>
</evidence>
<dbReference type="SUPFAM" id="SSF56112">
    <property type="entry name" value="Protein kinase-like (PK-like)"/>
    <property type="match status" value="1"/>
</dbReference>
<dbReference type="InterPro" id="IPR011009">
    <property type="entry name" value="Kinase-like_dom_sf"/>
</dbReference>
<keyword evidence="9" id="KW-0227">DNA damage</keyword>
<evidence type="ECO:0000256" key="3">
    <source>
        <dbReference type="ARBA" id="ARBA00011370"/>
    </source>
</evidence>
<keyword evidence="12" id="KW-0156">Chromatin regulator</keyword>
<dbReference type="InterPro" id="IPR000403">
    <property type="entry name" value="PI3/4_kinase_cat_dom"/>
</dbReference>
<evidence type="ECO:0000256" key="5">
    <source>
        <dbReference type="ARBA" id="ARBA00021345"/>
    </source>
</evidence>
<dbReference type="InterPro" id="IPR050517">
    <property type="entry name" value="DDR_Repair_Kinase"/>
</dbReference>
<dbReference type="GO" id="GO:0005694">
    <property type="term" value="C:chromosome"/>
    <property type="evidence" value="ECO:0007669"/>
    <property type="project" value="TreeGrafter"/>
</dbReference>
<dbReference type="InterPro" id="IPR057564">
    <property type="entry name" value="HEAT_ATR"/>
</dbReference>
<sequence length="2157" mass="242547">MAQTSRENSAPIARYGGGIAIATDGPPPSTLAAQLVENISTSAKSSRSDENNELKGLFAAIQEVKEQPELLKSQADRVEHNHMLIYVYCRVALDGIKLDDPFANRTHTHSEVLKAINFLRFTIKETPSVLKCTNNPRSLLYRGSEPLWVWLLPHLLRFLGHGWFCELEGSFEGFFQYLLLLISRVGELWSVGVDLILYLRTCVAGKATEEQFMKASGGSQCLALDLLSKLACVSDGLESVPAQVSGETSCPVCEFGRKANPAEERQRVKSSSRSLFSRLIQLPAFVESRRPRIAAMIALRRVVFHCDDAAYLNLETSSPGQWCLQALNSSVRELRIAAGRTLGAFIRISSRDTLNSDLLEVIGRNRKLFIALLKSTSGQATDEAHLVETRIMAWGQIGRVVSEDELNLVLIQLVDYLGNSNSIVSAFAFNELVNLAETRGTTPRRLFEPFWKSLAYMATKDMVQRPQRSRSIAELLQISVDELLLLIQTHALPWLVLDKRRDVIQKIAEARQEKHAWCPLMDGPNLASTLALLLVQETQDVEEFTKSRLNEISSHFHSLPLIQLFQSEPVVIALELLKTAAHADEAKKTLVRRALHLMATTILNANKETRNKKGNVIGRFLRDHILGLMARLTDVINESVYLPLFVTEQRATIGALEELITVCKEYARIARPQISALLLSAISQQPLREASVSCWAVMLAYFEEEDVEALLETTFFIVSRHWSSLTDAGASTVRKMLLSLLEKHGAVVEINIRKLPSLAACKGLEDVDKTLTAMRPSLAMEEALEVFAQRVAHDNSGVVHQALTELVPYLRDNQIALSTSAVSQRPDNTTIALLRSLLDCAHKYNGLQADIARLCVQSMGLIGCLDSNQVETVREQRSIVVLDNFENAEEMTDFSFFLLEEVLVPSFLSATDTKLQGFLSYAMQELLDRCDIRVSCAIKSAGLVGGNDIYRKWIAIPENIREVMQPFMSSRYMVAPMPPSSVEYPIFHPGKPYSNWLRSFVLDMLEKGQNPLATLLFEPLKRVIRIKDLSTAEFLLPYLVLHILLSTTSSEGEKSRVMGELRGVLEHQPAQNATHAERQELKRFCHAVFRCLDYAMRWIQARRASGRLSPEGKESVARIQETLDGVPAELISQRATDCNEYARALFHLEHHAQKMEQQKREPGDRSRLLEKLQDIYANIDEPDGLEGISSQLQALDLNQQILSHKKAGRWSAAQTWYEMQLAEKPQSTEAQIDLLHCLKQAGQHGEFKPLPPFSTNALLNHVEGMQTDPGADAKVMPFAVEAAWVTGRWESIPKYMSRFQADVMQDFNMSIARLFNSLHGAEGVDSLRSIVQGMQDKIASSMTATATVSLNAAHDLLLKCHVLTDLEVIIDTKGEDERQKTMALLDGRMQIIGGRFSDKQYLLGVRRAAMELCRPHFTDLDISGLWLSSAKLARKANSLHQSFNAVLHALRLGDDSATIENAKLLWRDNHHRKAIQMLQGAIERNKFMTQSGPSVGTGTTKLNAQQKLLTARAQLLLAKWLDAAGQSHAIALREKYQQPPKTHASWEKGHYYLGRHYKKILESEQPLRADDQSDNYVTGEIARLVIENYVRSLISGTKYLHQTLPRILTLWLDLGAQVDKPPQGKTSLSRELHKRRLEQLNSLHMFLDKYIYRLPAYIFYTTLPQIVARIAHPNAAVFERLTHIITKVVEAHPRQALWSLIGIMTTKQMSERKARGTQILQALRGVQRKVDGTSHDLKHLIRAGERLAEQLLLACQNGDFAGNKTVHASLSRDLRFQHKCTPCPLVVPVEGSLTATLPAVSEHVRKHKAFSRDVVTIDCFLDEVLVLSSLAKPRRLTARGSDGKNYMLLIKPKDDLRTDQRLMEFNGIINKSLKRDAESSRRELYIRTYAVVPLNEECGIIEWVPGIKTMRDILLNLYASRKILPDYATLRQLMEEASASDSKIRLFTDDVLGRFPPVLPLWFIQQFPNPSAWFSARLKYTRSCAVMSMVGTILGLGDRHGENVNLEEGNGGVFHVDFNCLFDKGLTFAKPERVPFRLTHNMVAAMGIYGYEGPFRKSSELTLSILRQQEETLMTILEAFIYDPTLDLQKEKRSSRKSEGVRLQPQSVVDSIKRKVRGLLPNESIPLSVEGQVEELIKQAVDPRNLTAMYIGWCPFL</sequence>
<evidence type="ECO:0000256" key="14">
    <source>
        <dbReference type="ARBA" id="ARBA00023242"/>
    </source>
</evidence>
<dbReference type="EC" id="2.7.11.1" evidence="4"/>
<keyword evidence="14" id="KW-0539">Nucleus</keyword>
<dbReference type="InterPro" id="IPR036940">
    <property type="entry name" value="PI3/4_kinase_cat_sf"/>
</dbReference>
<dbReference type="Gene3D" id="3.30.1010.10">
    <property type="entry name" value="Phosphatidylinositol 3-kinase Catalytic Subunit, Chain A, domain 4"/>
    <property type="match status" value="1"/>
</dbReference>
<evidence type="ECO:0000256" key="19">
    <source>
        <dbReference type="ARBA" id="ARBA00033001"/>
    </source>
</evidence>
<dbReference type="PROSITE" id="PS51189">
    <property type="entry name" value="FAT"/>
    <property type="match status" value="1"/>
</dbReference>
<dbReference type="InterPro" id="IPR056802">
    <property type="entry name" value="ATR-like_M-HEAT"/>
</dbReference>
<evidence type="ECO:0000256" key="8">
    <source>
        <dbReference type="ARBA" id="ARBA00022741"/>
    </source>
</evidence>
<keyword evidence="11" id="KW-0067">ATP-binding</keyword>
<dbReference type="Proteomes" id="UP000054053">
    <property type="component" value="Unassembled WGS sequence"/>
</dbReference>
<evidence type="ECO:0000256" key="4">
    <source>
        <dbReference type="ARBA" id="ARBA00012513"/>
    </source>
</evidence>
<dbReference type="PROSITE" id="PS51190">
    <property type="entry name" value="FATC"/>
    <property type="match status" value="1"/>
</dbReference>
<dbReference type="FunFam" id="1.10.1070.11:FF:000031">
    <property type="entry name" value="Phosphatidyl inositol 3-kinase"/>
    <property type="match status" value="1"/>
</dbReference>
<keyword evidence="13" id="KW-0234">DNA repair</keyword>
<dbReference type="Gene3D" id="1.10.1070.11">
    <property type="entry name" value="Phosphatidylinositol 3-/4-kinase, catalytic domain"/>
    <property type="match status" value="1"/>
</dbReference>
<evidence type="ECO:0000313" key="23">
    <source>
        <dbReference type="EMBL" id="GAO13499.1"/>
    </source>
</evidence>